<dbReference type="InterPro" id="IPR001810">
    <property type="entry name" value="F-box_dom"/>
</dbReference>
<dbReference type="InterPro" id="IPR036047">
    <property type="entry name" value="F-box-like_dom_sf"/>
</dbReference>
<name>A0A7D8YP63_9HELO</name>
<dbReference type="Proteomes" id="UP000481288">
    <property type="component" value="Unassembled WGS sequence"/>
</dbReference>
<evidence type="ECO:0000313" key="2">
    <source>
        <dbReference type="EMBL" id="TVY54000.1"/>
    </source>
</evidence>
<sequence>MTSSPSLSSLPSEVVESIVTYLNLREICSLRLASREVNVKSSEGAFRNYFRDKKIELTSAEQLHLAISSLAQPRCARLLEHLTLIAPSHLHKGRHEERKKSARLLGKAMKAICLNSGSDYLPYLSLLVEGTPTMADTYPNHDKRQHIWGAAKRCFEITFLALASSKLPIGTLDIFGSVTFCSLACDEIAIMLEKVDLSDSLRPLKQLSISLSVHDTTPLRKKSLAFGQKHVSSISRFLQLCPNLKALQLHWYWTLAPVYLSRAMTEETYLFDHIAESCQFPSLERLTLRGIYTSEAALVSFLRQVKLRSIDIEYIHIKLQGRFRPVFDCLVEHSEHLEHIHFGNLFEADRPIFFNDTPESPLFPHSSEGNSPKAIIRTGVYARRPIEYHLRPRNPLPFSCPMKEAQRKYLSLEYGPW</sequence>
<keyword evidence="3" id="KW-1185">Reference proteome</keyword>
<reference evidence="2 3" key="1">
    <citation type="submission" date="2018-05" db="EMBL/GenBank/DDBJ databases">
        <title>Whole genome sequencing for identification of molecular markers to develop diagnostic detection tools for the regulated plant pathogen Lachnellula willkommii.</title>
        <authorList>
            <person name="Giroux E."/>
            <person name="Bilodeau G."/>
        </authorList>
    </citation>
    <scope>NUCLEOTIDE SEQUENCE [LARGE SCALE GENOMIC DNA]</scope>
    <source>
        <strain evidence="2 3">CBS 625.97</strain>
    </source>
</reference>
<accession>A0A7D8YP63</accession>
<dbReference type="SUPFAM" id="SSF81383">
    <property type="entry name" value="F-box domain"/>
    <property type="match status" value="1"/>
</dbReference>
<dbReference type="OrthoDB" id="3438345at2759"/>
<dbReference type="AlphaFoldDB" id="A0A7D8YP63"/>
<dbReference type="PROSITE" id="PS50181">
    <property type="entry name" value="FBOX"/>
    <property type="match status" value="1"/>
</dbReference>
<evidence type="ECO:0000313" key="3">
    <source>
        <dbReference type="Proteomes" id="UP000481288"/>
    </source>
</evidence>
<dbReference type="EMBL" id="QGMG01000387">
    <property type="protein sequence ID" value="TVY54000.1"/>
    <property type="molecule type" value="Genomic_DNA"/>
</dbReference>
<dbReference type="SUPFAM" id="SSF52047">
    <property type="entry name" value="RNI-like"/>
    <property type="match status" value="1"/>
</dbReference>
<protein>
    <recommendedName>
        <fullName evidence="1">F-box domain-containing protein</fullName>
    </recommendedName>
</protein>
<comment type="caution">
    <text evidence="2">The sequence shown here is derived from an EMBL/GenBank/DDBJ whole genome shotgun (WGS) entry which is preliminary data.</text>
</comment>
<organism evidence="2 3">
    <name type="scientific">Lachnellula cervina</name>
    <dbReference type="NCBI Taxonomy" id="1316786"/>
    <lineage>
        <taxon>Eukaryota</taxon>
        <taxon>Fungi</taxon>
        <taxon>Dikarya</taxon>
        <taxon>Ascomycota</taxon>
        <taxon>Pezizomycotina</taxon>
        <taxon>Leotiomycetes</taxon>
        <taxon>Helotiales</taxon>
        <taxon>Lachnaceae</taxon>
        <taxon>Lachnellula</taxon>
    </lineage>
</organism>
<proteinExistence type="predicted"/>
<feature type="domain" description="F-box" evidence="1">
    <location>
        <begin position="4"/>
        <end position="49"/>
    </location>
</feature>
<evidence type="ECO:0000259" key="1">
    <source>
        <dbReference type="PROSITE" id="PS50181"/>
    </source>
</evidence>
<gene>
    <name evidence="2" type="ORF">LCER1_G003567</name>
</gene>